<dbReference type="Gene3D" id="3.30.420.40">
    <property type="match status" value="2"/>
</dbReference>
<feature type="binding site" evidence="8">
    <location>
        <position position="184"/>
    </location>
    <ligand>
        <name>substrate</name>
    </ligand>
</feature>
<name>A0A3G8Y1A9_9FLAO</name>
<feature type="binding site" evidence="8">
    <location>
        <position position="171"/>
    </location>
    <ligand>
        <name>substrate</name>
    </ligand>
</feature>
<comment type="cofactor">
    <cofactor evidence="8">
        <name>Fe(2+)</name>
        <dbReference type="ChEBI" id="CHEBI:29033"/>
    </cofactor>
    <text evidence="8">Binds 1 Fe(2+) ion per subunit.</text>
</comment>
<dbReference type="CDD" id="cd24133">
    <property type="entry name" value="ASKHA_NBD_TsaD_bac"/>
    <property type="match status" value="1"/>
</dbReference>
<sequence>MSDSIILGIESSCDDTSAAVLKGNKILSNIAANQEIHKEYGGVVPELASRAHQQNIIPVVDKAFSKANIQQKDISAIGFTRGPGLLGSLLVGTSFAKSLAMSLSVPLIEVNHLQAHILAHFIEDANPKAPNFPFLCLTVSGGHTMIVLVKDYFDMEIIGKTIDDAAGEAFDKIGKIFGLDYPAGPIIDKLSKNGNENSFKFNKPKLDHFNYSFSGIKTSVLYFIQKEVRKNPDFIKENIDDLCASVQKTIVEILMDKLEKAAIDLNIKEIAIAGGVSANSGLREAIQKNSERLGWNIYIPKFEYTTDNAAMIAMVAKLKFDRGEFADLSISATARYDIEEGFKKDIKTL</sequence>
<dbReference type="PANTHER" id="PTHR11735">
    <property type="entry name" value="TRNA N6-ADENOSINE THREONYLCARBAMOYLTRANSFERASE"/>
    <property type="match status" value="1"/>
</dbReference>
<dbReference type="Pfam" id="PF00814">
    <property type="entry name" value="TsaD"/>
    <property type="match status" value="1"/>
</dbReference>
<dbReference type="KEGG" id="ccas:EIB73_14640"/>
<feature type="binding site" evidence="8">
    <location>
        <begin position="138"/>
        <end position="142"/>
    </location>
    <ligand>
        <name>substrate</name>
    </ligand>
</feature>
<comment type="catalytic activity">
    <reaction evidence="7 8">
        <text>L-threonylcarbamoyladenylate + adenosine(37) in tRNA = N(6)-L-threonylcarbamoyladenosine(37) in tRNA + AMP + H(+)</text>
        <dbReference type="Rhea" id="RHEA:37059"/>
        <dbReference type="Rhea" id="RHEA-COMP:10162"/>
        <dbReference type="Rhea" id="RHEA-COMP:10163"/>
        <dbReference type="ChEBI" id="CHEBI:15378"/>
        <dbReference type="ChEBI" id="CHEBI:73682"/>
        <dbReference type="ChEBI" id="CHEBI:74411"/>
        <dbReference type="ChEBI" id="CHEBI:74418"/>
        <dbReference type="ChEBI" id="CHEBI:456215"/>
        <dbReference type="EC" id="2.3.1.234"/>
    </reaction>
</comment>
<comment type="subcellular location">
    <subcellularLocation>
        <location evidence="8">Cytoplasm</location>
    </subcellularLocation>
</comment>
<dbReference type="Proteomes" id="UP000270185">
    <property type="component" value="Chromosome"/>
</dbReference>
<comment type="similarity">
    <text evidence="8">Belongs to the KAE1 / TsaD family.</text>
</comment>
<dbReference type="OrthoDB" id="9806197at2"/>
<organism evidence="10 11">
    <name type="scientific">Kaistella carnis</name>
    <dbReference type="NCBI Taxonomy" id="1241979"/>
    <lineage>
        <taxon>Bacteria</taxon>
        <taxon>Pseudomonadati</taxon>
        <taxon>Bacteroidota</taxon>
        <taxon>Flavobacteriia</taxon>
        <taxon>Flavobacteriales</taxon>
        <taxon>Weeksellaceae</taxon>
        <taxon>Chryseobacterium group</taxon>
        <taxon>Kaistella</taxon>
    </lineage>
</organism>
<feature type="binding site" evidence="8">
    <location>
        <position position="112"/>
    </location>
    <ligand>
        <name>Fe cation</name>
        <dbReference type="ChEBI" id="CHEBI:24875"/>
    </ligand>
</feature>
<dbReference type="NCBIfam" id="TIGR00329">
    <property type="entry name" value="gcp_kae1"/>
    <property type="match status" value="1"/>
</dbReference>
<evidence type="ECO:0000256" key="8">
    <source>
        <dbReference type="HAMAP-Rule" id="MF_01445"/>
    </source>
</evidence>
<feature type="binding site" evidence="8">
    <location>
        <position position="116"/>
    </location>
    <ligand>
        <name>Fe cation</name>
        <dbReference type="ChEBI" id="CHEBI:24875"/>
    </ligand>
</feature>
<keyword evidence="3 8" id="KW-0819">tRNA processing</keyword>
<dbReference type="GO" id="GO:0061711">
    <property type="term" value="F:tRNA N(6)-L-threonylcarbamoyladenine synthase activity"/>
    <property type="evidence" value="ECO:0007669"/>
    <property type="project" value="UniProtKB-EC"/>
</dbReference>
<dbReference type="GO" id="GO:0005506">
    <property type="term" value="F:iron ion binding"/>
    <property type="evidence" value="ECO:0007669"/>
    <property type="project" value="UniProtKB-UniRule"/>
</dbReference>
<keyword evidence="11" id="KW-1185">Reference proteome</keyword>
<protein>
    <recommendedName>
        <fullName evidence="8">tRNA N6-adenosine threonylcarbamoyltransferase</fullName>
        <ecNumber evidence="8">2.3.1.234</ecNumber>
    </recommendedName>
    <alternativeName>
        <fullName evidence="8">N6-L-threonylcarbamoyladenine synthase</fullName>
        <shortName evidence="8">t(6)A synthase</shortName>
    </alternativeName>
    <alternativeName>
        <fullName evidence="8">t(6)A37 threonylcarbamoyladenosine biosynthesis protein TsaD</fullName>
    </alternativeName>
    <alternativeName>
        <fullName evidence="8">tRNA threonylcarbamoyladenosine biosynthesis protein TsaD</fullName>
    </alternativeName>
</protein>
<dbReference type="HAMAP" id="MF_01445">
    <property type="entry name" value="TsaD"/>
    <property type="match status" value="1"/>
</dbReference>
<evidence type="ECO:0000256" key="4">
    <source>
        <dbReference type="ARBA" id="ARBA00022723"/>
    </source>
</evidence>
<evidence type="ECO:0000256" key="1">
    <source>
        <dbReference type="ARBA" id="ARBA00022490"/>
    </source>
</evidence>
<dbReference type="InterPro" id="IPR017861">
    <property type="entry name" value="KAE1/TsaD"/>
</dbReference>
<reference evidence="11" key="1">
    <citation type="submission" date="2018-11" db="EMBL/GenBank/DDBJ databases">
        <title>Proposal to divide the Flavobacteriaceae and reorganize its genera based on Amino Acid Identity values calculated from whole genome sequences.</title>
        <authorList>
            <person name="Nicholson A.C."/>
            <person name="Gulvik C.A."/>
            <person name="Whitney A.M."/>
            <person name="Humrighouse B.W."/>
            <person name="Bell M."/>
            <person name="Holmes B."/>
            <person name="Steigerwalt A.G."/>
            <person name="Villarma A."/>
            <person name="Sheth M."/>
            <person name="Batra D."/>
            <person name="Pryor J."/>
            <person name="Bernardet J.-F."/>
            <person name="Hugo C."/>
            <person name="Kampfer P."/>
            <person name="Newman J.D."/>
            <person name="McQuiston J.R."/>
        </authorList>
    </citation>
    <scope>NUCLEOTIDE SEQUENCE [LARGE SCALE GENOMIC DNA]</scope>
    <source>
        <strain evidence="11">G0081</strain>
    </source>
</reference>
<evidence type="ECO:0000256" key="5">
    <source>
        <dbReference type="ARBA" id="ARBA00023004"/>
    </source>
</evidence>
<dbReference type="PRINTS" id="PR00789">
    <property type="entry name" value="OSIALOPTASE"/>
</dbReference>
<dbReference type="InterPro" id="IPR043129">
    <property type="entry name" value="ATPase_NBD"/>
</dbReference>
<proteinExistence type="inferred from homology"/>
<evidence type="ECO:0000313" key="11">
    <source>
        <dbReference type="Proteomes" id="UP000270185"/>
    </source>
</evidence>
<feature type="binding site" evidence="8">
    <location>
        <position position="279"/>
    </location>
    <ligand>
        <name>substrate</name>
    </ligand>
</feature>
<evidence type="ECO:0000256" key="2">
    <source>
        <dbReference type="ARBA" id="ARBA00022679"/>
    </source>
</evidence>
<feature type="binding site" evidence="8">
    <location>
        <position position="307"/>
    </location>
    <ligand>
        <name>Fe cation</name>
        <dbReference type="ChEBI" id="CHEBI:24875"/>
    </ligand>
</feature>
<dbReference type="EMBL" id="CP034159">
    <property type="protein sequence ID" value="AZI34336.1"/>
    <property type="molecule type" value="Genomic_DNA"/>
</dbReference>
<keyword evidence="4 8" id="KW-0479">Metal-binding</keyword>
<dbReference type="PANTHER" id="PTHR11735:SF6">
    <property type="entry name" value="TRNA N6-ADENOSINE THREONYLCARBAMOYLTRANSFERASE, MITOCHONDRIAL"/>
    <property type="match status" value="1"/>
</dbReference>
<dbReference type="SUPFAM" id="SSF53067">
    <property type="entry name" value="Actin-like ATPase domain"/>
    <property type="match status" value="2"/>
</dbReference>
<feature type="binding site" evidence="8">
    <location>
        <position position="188"/>
    </location>
    <ligand>
        <name>substrate</name>
    </ligand>
</feature>
<dbReference type="InterPro" id="IPR022450">
    <property type="entry name" value="TsaD"/>
</dbReference>
<evidence type="ECO:0000313" key="10">
    <source>
        <dbReference type="EMBL" id="AZI34336.1"/>
    </source>
</evidence>
<dbReference type="AlphaFoldDB" id="A0A3G8Y1A9"/>
<dbReference type="GO" id="GO:0005737">
    <property type="term" value="C:cytoplasm"/>
    <property type="evidence" value="ECO:0007669"/>
    <property type="project" value="UniProtKB-SubCell"/>
</dbReference>
<keyword evidence="6 8" id="KW-0012">Acyltransferase</keyword>
<dbReference type="RefSeq" id="WP_125025972.1">
    <property type="nucleotide sequence ID" value="NZ_CP034159.1"/>
</dbReference>
<dbReference type="FunFam" id="3.30.420.40:FF:000040">
    <property type="entry name" value="tRNA N6-adenosine threonylcarbamoyltransferase"/>
    <property type="match status" value="1"/>
</dbReference>
<accession>A0A3G8Y1A9</accession>
<dbReference type="NCBIfam" id="TIGR03723">
    <property type="entry name" value="T6A_TsaD_YgjD"/>
    <property type="match status" value="1"/>
</dbReference>
<evidence type="ECO:0000256" key="7">
    <source>
        <dbReference type="ARBA" id="ARBA00048117"/>
    </source>
</evidence>
<keyword evidence="5 8" id="KW-0408">Iron</keyword>
<gene>
    <name evidence="8 10" type="primary">tsaD</name>
    <name evidence="10" type="ORF">EIB73_14640</name>
</gene>
<feature type="domain" description="Gcp-like" evidence="9">
    <location>
        <begin position="25"/>
        <end position="313"/>
    </location>
</feature>
<comment type="function">
    <text evidence="8">Required for the formation of a threonylcarbamoyl group on adenosine at position 37 (t(6)A37) in tRNAs that read codons beginning with adenine. Is involved in the transfer of the threonylcarbamoyl moiety of threonylcarbamoyl-AMP (TC-AMP) to the N6 group of A37, together with TsaE and TsaB. TsaD likely plays a direct catalytic role in this reaction.</text>
</comment>
<evidence type="ECO:0000256" key="6">
    <source>
        <dbReference type="ARBA" id="ARBA00023315"/>
    </source>
</evidence>
<evidence type="ECO:0000259" key="9">
    <source>
        <dbReference type="Pfam" id="PF00814"/>
    </source>
</evidence>
<keyword evidence="1 8" id="KW-0963">Cytoplasm</keyword>
<keyword evidence="2 8" id="KW-0808">Transferase</keyword>
<dbReference type="EC" id="2.3.1.234" evidence="8"/>
<evidence type="ECO:0000256" key="3">
    <source>
        <dbReference type="ARBA" id="ARBA00022694"/>
    </source>
</evidence>
<dbReference type="GO" id="GO:0002949">
    <property type="term" value="P:tRNA threonylcarbamoyladenosine modification"/>
    <property type="evidence" value="ECO:0007669"/>
    <property type="project" value="UniProtKB-UniRule"/>
</dbReference>
<dbReference type="InterPro" id="IPR000905">
    <property type="entry name" value="Gcp-like_dom"/>
</dbReference>